<evidence type="ECO:0000256" key="1">
    <source>
        <dbReference type="ARBA" id="ARBA00023015"/>
    </source>
</evidence>
<accession>A0A926QHN5</accession>
<keyword evidence="4" id="KW-1133">Transmembrane helix</keyword>
<evidence type="ECO:0000259" key="5">
    <source>
        <dbReference type="PROSITE" id="PS01124"/>
    </source>
</evidence>
<dbReference type="RefSeq" id="WP_188172523.1">
    <property type="nucleotide sequence ID" value="NZ_JACVVD010000001.1"/>
</dbReference>
<feature type="domain" description="HTH araC/xylS-type" evidence="5">
    <location>
        <begin position="687"/>
        <end position="786"/>
    </location>
</feature>
<name>A0A926QHN5_9BACL</name>
<evidence type="ECO:0000256" key="2">
    <source>
        <dbReference type="ARBA" id="ARBA00023125"/>
    </source>
</evidence>
<organism evidence="6 7">
    <name type="scientific">Paenibacillus sedimenti</name>
    <dbReference type="NCBI Taxonomy" id="2770274"/>
    <lineage>
        <taxon>Bacteria</taxon>
        <taxon>Bacillati</taxon>
        <taxon>Bacillota</taxon>
        <taxon>Bacilli</taxon>
        <taxon>Bacillales</taxon>
        <taxon>Paenibacillaceae</taxon>
        <taxon>Paenibacillus</taxon>
    </lineage>
</organism>
<dbReference type="SUPFAM" id="SSF46689">
    <property type="entry name" value="Homeodomain-like"/>
    <property type="match status" value="1"/>
</dbReference>
<dbReference type="SMART" id="SM00342">
    <property type="entry name" value="HTH_ARAC"/>
    <property type="match status" value="1"/>
</dbReference>
<dbReference type="InterPro" id="IPR018062">
    <property type="entry name" value="HTH_AraC-typ_CS"/>
</dbReference>
<keyword evidence="3" id="KW-0804">Transcription</keyword>
<keyword evidence="4" id="KW-0472">Membrane</keyword>
<evidence type="ECO:0000256" key="3">
    <source>
        <dbReference type="ARBA" id="ARBA00023163"/>
    </source>
</evidence>
<dbReference type="PROSITE" id="PS01124">
    <property type="entry name" value="HTH_ARAC_FAMILY_2"/>
    <property type="match status" value="1"/>
</dbReference>
<feature type="transmembrane region" description="Helical" evidence="4">
    <location>
        <begin position="303"/>
        <end position="323"/>
    </location>
</feature>
<keyword evidence="4" id="KW-0812">Transmembrane</keyword>
<dbReference type="GO" id="GO:0003700">
    <property type="term" value="F:DNA-binding transcription factor activity"/>
    <property type="evidence" value="ECO:0007669"/>
    <property type="project" value="InterPro"/>
</dbReference>
<keyword evidence="7" id="KW-1185">Reference proteome</keyword>
<dbReference type="PANTHER" id="PTHR43280:SF2">
    <property type="entry name" value="HTH-TYPE TRANSCRIPTIONAL REGULATOR EXSA"/>
    <property type="match status" value="1"/>
</dbReference>
<dbReference type="Pfam" id="PF17853">
    <property type="entry name" value="GGDEF_2"/>
    <property type="match status" value="1"/>
</dbReference>
<dbReference type="EMBL" id="JACVVD010000001">
    <property type="protein sequence ID" value="MBD0378703.1"/>
    <property type="molecule type" value="Genomic_DNA"/>
</dbReference>
<evidence type="ECO:0000256" key="4">
    <source>
        <dbReference type="SAM" id="Phobius"/>
    </source>
</evidence>
<comment type="caution">
    <text evidence="6">The sequence shown here is derived from an EMBL/GenBank/DDBJ whole genome shotgun (WGS) entry which is preliminary data.</text>
</comment>
<dbReference type="PROSITE" id="PS00041">
    <property type="entry name" value="HTH_ARAC_FAMILY_1"/>
    <property type="match status" value="1"/>
</dbReference>
<dbReference type="PANTHER" id="PTHR43280">
    <property type="entry name" value="ARAC-FAMILY TRANSCRIPTIONAL REGULATOR"/>
    <property type="match status" value="1"/>
</dbReference>
<proteinExistence type="predicted"/>
<evidence type="ECO:0000313" key="6">
    <source>
        <dbReference type="EMBL" id="MBD0378703.1"/>
    </source>
</evidence>
<keyword evidence="2" id="KW-0238">DNA-binding</keyword>
<reference evidence="6" key="1">
    <citation type="submission" date="2020-09" db="EMBL/GenBank/DDBJ databases">
        <title>Draft Genome Sequence of Paenibacillus sp. WST5.</title>
        <authorList>
            <person name="Bao Z."/>
        </authorList>
    </citation>
    <scope>NUCLEOTIDE SEQUENCE</scope>
    <source>
        <strain evidence="6">WST5</strain>
    </source>
</reference>
<dbReference type="AlphaFoldDB" id="A0A926QHN5"/>
<sequence length="787" mass="90337">MIGSKLWFKRRSVIITWLLSYLCILMMPILISVAVNYESEKMLESEIHRANDVLLEEVKVLIDNQIDNVVRLTTELTWNSRIRAYMYSNYYQNTQNNEFRYDLFMTVKDLAFFQNVYPFINNFYVYWKNGDIVLLPGVYRDSKLAHSTIHEGDNITYDLWLELMHTTHTGKFLKIQNSDPQGSTLAYVQSFKGDKGEAPPGTVVVLLDTAKLLEVISNVKEFSGGEVMILDEMNRVLLSSSRMNSDPYLLSEQFLGDKGSFFDNYLGEKSEVFYMKSKHRNLSFVTVVPSKLYWEKARYVNNLTYSALFISLVGGILLTVYLLRKNYNPVSRILRDLSGRTKEPIVKEGNEFSYIHLAISNALSEKDKIQYKMKQQTIMLRSNMLSKLLKGQTVHELPIEDSLAAFNIDFKSDRFAVILFYVQDYQTFFDHVQGDGSVDKLKLMHFIMTNIVEELVNQKDRGVMTEVDDCMACLVNLDPADETADTAGLRGLAEKARKFMLDNFRIDTTISISGIKRTEMGIAEAYKEALNAMEYKFVVGEREIIAYEDISGAGQTTLPLSYYYPIQVEQQLINQVRAGDYTRADAIIREIVHKHISRPKVSVGLVKCLMFNLIGTLINTLNEIEDVQESMTIETWKQIDELIGCESVKEMEQRLGAILFKVCEYTSSKRQQQFQSTRSLILQERSAEIIAFINAKYQDPNLNITMIGEQFEITQTYLSKLFKEQTGCGILDTINKVRMEHAKKLLMGKGASVKAISELVGFQDVNTFIRTFKKYEGVTPGQYQKMV</sequence>
<protein>
    <submittedName>
        <fullName evidence="6">AraC family transcriptional regulator</fullName>
    </submittedName>
</protein>
<dbReference type="InterPro" id="IPR018060">
    <property type="entry name" value="HTH_AraC"/>
</dbReference>
<keyword evidence="1" id="KW-0805">Transcription regulation</keyword>
<dbReference type="GO" id="GO:0043565">
    <property type="term" value="F:sequence-specific DNA binding"/>
    <property type="evidence" value="ECO:0007669"/>
    <property type="project" value="InterPro"/>
</dbReference>
<gene>
    <name evidence="6" type="ORF">ICC18_01025</name>
</gene>
<dbReference type="Proteomes" id="UP000650466">
    <property type="component" value="Unassembled WGS sequence"/>
</dbReference>
<dbReference type="Pfam" id="PF12833">
    <property type="entry name" value="HTH_18"/>
    <property type="match status" value="1"/>
</dbReference>
<evidence type="ECO:0000313" key="7">
    <source>
        <dbReference type="Proteomes" id="UP000650466"/>
    </source>
</evidence>
<dbReference type="InterPro" id="IPR041522">
    <property type="entry name" value="CdaR_GGDEF"/>
</dbReference>
<feature type="transmembrane region" description="Helical" evidence="4">
    <location>
        <begin position="12"/>
        <end position="35"/>
    </location>
</feature>
<dbReference type="InterPro" id="IPR009057">
    <property type="entry name" value="Homeodomain-like_sf"/>
</dbReference>
<dbReference type="Gene3D" id="1.10.10.60">
    <property type="entry name" value="Homeodomain-like"/>
    <property type="match status" value="2"/>
</dbReference>